<dbReference type="GO" id="GO:0016020">
    <property type="term" value="C:membrane"/>
    <property type="evidence" value="ECO:0007669"/>
    <property type="project" value="InterPro"/>
</dbReference>
<organism evidence="4">
    <name type="scientific">uncultured delta proteobacterium HF0010_01J10</name>
    <dbReference type="NCBI Taxonomy" id="710820"/>
    <lineage>
        <taxon>Bacteria</taxon>
        <taxon>Deltaproteobacteria</taxon>
        <taxon>environmental samples</taxon>
    </lineage>
</organism>
<keyword evidence="3" id="KW-0472">Membrane</keyword>
<evidence type="ECO:0008006" key="5">
    <source>
        <dbReference type="Google" id="ProtNLM"/>
    </source>
</evidence>
<comment type="similarity">
    <text evidence="2">Belongs to the CDP-alcohol phosphatidyltransferase class-I family.</text>
</comment>
<feature type="transmembrane region" description="Helical" evidence="3">
    <location>
        <begin position="159"/>
        <end position="175"/>
    </location>
</feature>
<keyword evidence="1 2" id="KW-0808">Transferase</keyword>
<dbReference type="PROSITE" id="PS00379">
    <property type="entry name" value="CDP_ALCOHOL_P_TRANSF"/>
    <property type="match status" value="1"/>
</dbReference>
<dbReference type="GO" id="GO:0008654">
    <property type="term" value="P:phospholipid biosynthetic process"/>
    <property type="evidence" value="ECO:0007669"/>
    <property type="project" value="InterPro"/>
</dbReference>
<feature type="transmembrane region" description="Helical" evidence="3">
    <location>
        <begin position="195"/>
        <end position="220"/>
    </location>
</feature>
<dbReference type="GO" id="GO:0016780">
    <property type="term" value="F:phosphotransferase activity, for other substituted phosphate groups"/>
    <property type="evidence" value="ECO:0007669"/>
    <property type="project" value="InterPro"/>
</dbReference>
<feature type="transmembrane region" description="Helical" evidence="3">
    <location>
        <begin position="70"/>
        <end position="90"/>
    </location>
</feature>
<evidence type="ECO:0000256" key="2">
    <source>
        <dbReference type="RuleBase" id="RU003750"/>
    </source>
</evidence>
<keyword evidence="3" id="KW-0812">Transmembrane</keyword>
<dbReference type="InterPro" id="IPR043130">
    <property type="entry name" value="CDP-OH_PTrfase_TM_dom"/>
</dbReference>
<dbReference type="Pfam" id="PF01066">
    <property type="entry name" value="CDP-OH_P_transf"/>
    <property type="match status" value="1"/>
</dbReference>
<evidence type="ECO:0000256" key="3">
    <source>
        <dbReference type="SAM" id="Phobius"/>
    </source>
</evidence>
<dbReference type="Gene3D" id="1.20.120.1760">
    <property type="match status" value="1"/>
</dbReference>
<accession>E0XQE7</accession>
<dbReference type="EMBL" id="GU474842">
    <property type="protein sequence ID" value="ADI16638.1"/>
    <property type="molecule type" value="Genomic_DNA"/>
</dbReference>
<dbReference type="InterPro" id="IPR048254">
    <property type="entry name" value="CDP_ALCOHOL_P_TRANSF_CS"/>
</dbReference>
<reference evidence="4" key="1">
    <citation type="journal article" date="2011" name="Environ. Microbiol.">
        <title>Time-series analyses of Monterey Bay coastal microbial picoplankton using a 'genome proxy' microarray.</title>
        <authorList>
            <person name="Rich V.I."/>
            <person name="Pham V.D."/>
            <person name="Eppley J."/>
            <person name="Shi Y."/>
            <person name="DeLong E.F."/>
        </authorList>
    </citation>
    <scope>NUCLEOTIDE SEQUENCE</scope>
</reference>
<proteinExistence type="inferred from homology"/>
<dbReference type="InterPro" id="IPR000462">
    <property type="entry name" value="CDP-OH_P_trans"/>
</dbReference>
<evidence type="ECO:0000313" key="4">
    <source>
        <dbReference type="EMBL" id="ADI16638.1"/>
    </source>
</evidence>
<evidence type="ECO:0000256" key="1">
    <source>
        <dbReference type="ARBA" id="ARBA00022679"/>
    </source>
</evidence>
<sequence>MRKCEQLVCCVTHGRHHGDNVVTLGPRRSDTLRNTADLVNARDRGSPILLNDYGHRHLIPRSLSPEAAMLLNPITWLSLTGLGLGVSACLLASSPHMLLFTATAVVASGVLDAIDGPMARRLELDSPEGAELDTLNDLISFVVAPALMTFHLHPSWQMGAASVFFVLAGALRLSAFRSQGHDLRGLPTTMMGGSIAALCVIAPTITNGHIVALITGAVLFHTPVEGLRLSSLKSHLPTQAACILSACLSLFAAAKAGPFAFLFSMGVAYSAWCITWTNIKRLRRLTPPRSAMH</sequence>
<keyword evidence="3" id="KW-1133">Transmembrane helix</keyword>
<protein>
    <recommendedName>
        <fullName evidence="5">Phosphatidylserine synthase</fullName>
    </recommendedName>
</protein>
<feature type="transmembrane region" description="Helical" evidence="3">
    <location>
        <begin position="259"/>
        <end position="279"/>
    </location>
</feature>
<name>E0XQE7_9DELT</name>
<dbReference type="AlphaFoldDB" id="E0XQE7"/>